<evidence type="ECO:0000256" key="1">
    <source>
        <dbReference type="ARBA" id="ARBA00022729"/>
    </source>
</evidence>
<accession>A0A6J6PB17</accession>
<dbReference type="Gene3D" id="3.40.190.10">
    <property type="entry name" value="Periplasmic binding protein-like II"/>
    <property type="match status" value="2"/>
</dbReference>
<dbReference type="NCBIfam" id="TIGR01254">
    <property type="entry name" value="sfuA"/>
    <property type="match status" value="1"/>
</dbReference>
<dbReference type="AlphaFoldDB" id="A0A6J6PB17"/>
<dbReference type="InterPro" id="IPR005948">
    <property type="entry name" value="ThiB-like"/>
</dbReference>
<organism evidence="2">
    <name type="scientific">freshwater metagenome</name>
    <dbReference type="NCBI Taxonomy" id="449393"/>
    <lineage>
        <taxon>unclassified sequences</taxon>
        <taxon>metagenomes</taxon>
        <taxon>ecological metagenomes</taxon>
    </lineage>
</organism>
<dbReference type="GO" id="GO:0030288">
    <property type="term" value="C:outer membrane-bounded periplasmic space"/>
    <property type="evidence" value="ECO:0007669"/>
    <property type="project" value="TreeGrafter"/>
</dbReference>
<name>A0A6J6PB17_9ZZZZ</name>
<dbReference type="PROSITE" id="PS51257">
    <property type="entry name" value="PROKAR_LIPOPROTEIN"/>
    <property type="match status" value="1"/>
</dbReference>
<dbReference type="Pfam" id="PF13343">
    <property type="entry name" value="SBP_bac_6"/>
    <property type="match status" value="1"/>
</dbReference>
<dbReference type="GO" id="GO:0015888">
    <property type="term" value="P:thiamine transport"/>
    <property type="evidence" value="ECO:0007669"/>
    <property type="project" value="InterPro"/>
</dbReference>
<dbReference type="SUPFAM" id="SSF53850">
    <property type="entry name" value="Periplasmic binding protein-like II"/>
    <property type="match status" value="1"/>
</dbReference>
<protein>
    <submittedName>
        <fullName evidence="2">Unannotated protein</fullName>
    </submittedName>
</protein>
<dbReference type="GO" id="GO:0030975">
    <property type="term" value="F:thiamine binding"/>
    <property type="evidence" value="ECO:0007669"/>
    <property type="project" value="InterPro"/>
</dbReference>
<proteinExistence type="predicted"/>
<sequence length="327" mass="35647">MQKLFRIVSILVISIFATASLAACAATTTESNEITVVVHDSAVISDALLNDFKEQTGNTVTIIRGGDAGAMTNKLVLTKDEPIADAVYGIDNTFAGVAVDNNLIDGELTAINYGDVCMNYDRLWFSKREQAAPANIAELVEPQFNGLTVVQNPNTSSSGLSFLAATVAVFGEDRYKQYWQQLKDNNVKVTAGWEDAYFTDFSGSSGKGDYPIVLSYSSSPAAEVREDGLSQTEALLDSCYRQTEFAGVLNKAKNKAGAEEFVQFLLSNSFQSSLAESMYVYPIVEGISLPEAWEQFAPVTERPVGGNLDLNANRELWLKEWSDIFAD</sequence>
<evidence type="ECO:0000313" key="2">
    <source>
        <dbReference type="EMBL" id="CAB4693805.1"/>
    </source>
</evidence>
<dbReference type="EMBL" id="CAEZXK010000045">
    <property type="protein sequence ID" value="CAB4693805.1"/>
    <property type="molecule type" value="Genomic_DNA"/>
</dbReference>
<gene>
    <name evidence="2" type="ORF">UFOPK2370_01126</name>
</gene>
<dbReference type="GO" id="GO:0030976">
    <property type="term" value="F:thiamine pyrophosphate binding"/>
    <property type="evidence" value="ECO:0007669"/>
    <property type="project" value="TreeGrafter"/>
</dbReference>
<dbReference type="PANTHER" id="PTHR30006:SF2">
    <property type="entry name" value="ABC TRANSPORTER SUBSTRATE-BINDING PROTEIN"/>
    <property type="match status" value="1"/>
</dbReference>
<keyword evidence="1" id="KW-0732">Signal</keyword>
<reference evidence="2" key="1">
    <citation type="submission" date="2020-05" db="EMBL/GenBank/DDBJ databases">
        <authorList>
            <person name="Chiriac C."/>
            <person name="Salcher M."/>
            <person name="Ghai R."/>
            <person name="Kavagutti S V."/>
        </authorList>
    </citation>
    <scope>NUCLEOTIDE SEQUENCE</scope>
</reference>
<dbReference type="PANTHER" id="PTHR30006">
    <property type="entry name" value="THIAMINE-BINDING PERIPLASMIC PROTEIN-RELATED"/>
    <property type="match status" value="1"/>
</dbReference>